<sequence length="107" mass="11315">AAFFGIRQLTKAAPPVVCTPGETKCVGFDLYECSEVCAPDGPCTNQWMLVEANSPTCGWTPGEPEFTVTNLLIEPAEVYVGEPVSISVMVTNVGGKTGTKTVMLEVS</sequence>
<dbReference type="EMBL" id="BARV01009501">
    <property type="protein sequence ID" value="GAI16643.1"/>
    <property type="molecule type" value="Genomic_DNA"/>
</dbReference>
<evidence type="ECO:0008006" key="2">
    <source>
        <dbReference type="Google" id="ProtNLM"/>
    </source>
</evidence>
<comment type="caution">
    <text evidence="1">The sequence shown here is derived from an EMBL/GenBank/DDBJ whole genome shotgun (WGS) entry which is preliminary data.</text>
</comment>
<feature type="non-terminal residue" evidence="1">
    <location>
        <position position="1"/>
    </location>
</feature>
<name>X1LC25_9ZZZZ</name>
<proteinExistence type="predicted"/>
<protein>
    <recommendedName>
        <fullName evidence="2">CARDB domain-containing protein</fullName>
    </recommendedName>
</protein>
<organism evidence="1">
    <name type="scientific">marine sediment metagenome</name>
    <dbReference type="NCBI Taxonomy" id="412755"/>
    <lineage>
        <taxon>unclassified sequences</taxon>
        <taxon>metagenomes</taxon>
        <taxon>ecological metagenomes</taxon>
    </lineage>
</organism>
<evidence type="ECO:0000313" key="1">
    <source>
        <dbReference type="EMBL" id="GAI16643.1"/>
    </source>
</evidence>
<accession>X1LC25</accession>
<gene>
    <name evidence="1" type="ORF">S06H3_18718</name>
</gene>
<dbReference type="AlphaFoldDB" id="X1LC25"/>
<reference evidence="1" key="1">
    <citation type="journal article" date="2014" name="Front. Microbiol.">
        <title>High frequency of phylogenetically diverse reductive dehalogenase-homologous genes in deep subseafloor sedimentary metagenomes.</title>
        <authorList>
            <person name="Kawai M."/>
            <person name="Futagami T."/>
            <person name="Toyoda A."/>
            <person name="Takaki Y."/>
            <person name="Nishi S."/>
            <person name="Hori S."/>
            <person name="Arai W."/>
            <person name="Tsubouchi T."/>
            <person name="Morono Y."/>
            <person name="Uchiyama I."/>
            <person name="Ito T."/>
            <person name="Fujiyama A."/>
            <person name="Inagaki F."/>
            <person name="Takami H."/>
        </authorList>
    </citation>
    <scope>NUCLEOTIDE SEQUENCE</scope>
    <source>
        <strain evidence="1">Expedition CK06-06</strain>
    </source>
</reference>